<dbReference type="Proteomes" id="UP001180556">
    <property type="component" value="Unassembled WGS sequence"/>
</dbReference>
<dbReference type="PROSITE" id="PS00136">
    <property type="entry name" value="SUBTILASE_ASP"/>
    <property type="match status" value="1"/>
</dbReference>
<dbReference type="EMBL" id="JAVRFG010000094">
    <property type="protein sequence ID" value="MDT0495567.1"/>
    <property type="molecule type" value="Genomic_DNA"/>
</dbReference>
<dbReference type="SUPFAM" id="SSF52743">
    <property type="entry name" value="Subtilisin-like"/>
    <property type="match status" value="1"/>
</dbReference>
<feature type="active site" description="Charge relay system" evidence="5">
    <location>
        <position position="239"/>
    </location>
</feature>
<evidence type="ECO:0000256" key="2">
    <source>
        <dbReference type="ARBA" id="ARBA00022670"/>
    </source>
</evidence>
<evidence type="ECO:0000313" key="9">
    <source>
        <dbReference type="Proteomes" id="UP001180556"/>
    </source>
</evidence>
<proteinExistence type="inferred from homology"/>
<dbReference type="InterPro" id="IPR000209">
    <property type="entry name" value="Peptidase_S8/S53_dom"/>
</dbReference>
<dbReference type="InterPro" id="IPR015500">
    <property type="entry name" value="Peptidase_S8_subtilisin-rel"/>
</dbReference>
<evidence type="ECO:0000256" key="5">
    <source>
        <dbReference type="PROSITE-ProRule" id="PRU01240"/>
    </source>
</evidence>
<dbReference type="PANTHER" id="PTHR43806:SF11">
    <property type="entry name" value="CEREVISIN-RELATED"/>
    <property type="match status" value="1"/>
</dbReference>
<dbReference type="InterPro" id="IPR036852">
    <property type="entry name" value="Peptidase_S8/S53_dom_sf"/>
</dbReference>
<sequence>MGTAARTTAPGLGLTWSLRGRGPEDVPVLGDPGPPGGHPAGPATGRGVRVCVVDSGVERDHPLVGEPAGSWVVVKDGESGEITVEPTTTGDTCGHGTACAGIIRRTAPECEIHSVRVLGERFSGTGDVLMAGLRWAVEQRFDVVNLSLSTTRTRFAQELHSLADSAYFARTVIVASAHNTPVESFPWRFASVISVGSHQEDDPGLHLYNPAPPVEFFGPGQNVSVPWLGGRTIRTTGNSFATPYVAGLCARILSAHPRMTAFQLKNALYLSAANVRHDDPAPAHPGPVHPGPAHPDPAHPGPVHPDPVRPRPSTAVGETGDDRDDSEN</sequence>
<feature type="compositionally biased region" description="Acidic residues" evidence="6">
    <location>
        <begin position="319"/>
        <end position="328"/>
    </location>
</feature>
<name>A0ABU2WEP4_9ACTN</name>
<dbReference type="InterPro" id="IPR050131">
    <property type="entry name" value="Peptidase_S8_subtilisin-like"/>
</dbReference>
<feature type="compositionally biased region" description="Pro residues" evidence="6">
    <location>
        <begin position="282"/>
        <end position="305"/>
    </location>
</feature>
<protein>
    <submittedName>
        <fullName evidence="8">S8 family serine peptidase</fullName>
    </submittedName>
</protein>
<reference evidence="9" key="1">
    <citation type="submission" date="2023-07" db="EMBL/GenBank/DDBJ databases">
        <title>30 novel species of actinomycetes from the DSMZ collection.</title>
        <authorList>
            <person name="Nouioui I."/>
        </authorList>
    </citation>
    <scope>NUCLEOTIDE SEQUENCE [LARGE SCALE GENOMIC DNA]</scope>
    <source>
        <strain evidence="9">DSM 40932</strain>
    </source>
</reference>
<dbReference type="PRINTS" id="PR00723">
    <property type="entry name" value="SUBTILISIN"/>
</dbReference>
<gene>
    <name evidence="8" type="ORF">RM717_34320</name>
</gene>
<comment type="similarity">
    <text evidence="1 5">Belongs to the peptidase S8 family.</text>
</comment>
<evidence type="ECO:0000256" key="1">
    <source>
        <dbReference type="ARBA" id="ARBA00011073"/>
    </source>
</evidence>
<dbReference type="InterPro" id="IPR034067">
    <property type="entry name" value="Serine_protease_KerA-like_dom"/>
</dbReference>
<dbReference type="InterPro" id="IPR023827">
    <property type="entry name" value="Peptidase_S8_Asp-AS"/>
</dbReference>
<feature type="region of interest" description="Disordered" evidence="6">
    <location>
        <begin position="1"/>
        <end position="46"/>
    </location>
</feature>
<dbReference type="Gene3D" id="3.40.50.200">
    <property type="entry name" value="Peptidase S8/S53 domain"/>
    <property type="match status" value="1"/>
</dbReference>
<evidence type="ECO:0000256" key="3">
    <source>
        <dbReference type="ARBA" id="ARBA00022801"/>
    </source>
</evidence>
<feature type="region of interest" description="Disordered" evidence="6">
    <location>
        <begin position="278"/>
        <end position="328"/>
    </location>
</feature>
<keyword evidence="4 5" id="KW-0720">Serine protease</keyword>
<keyword evidence="9" id="KW-1185">Reference proteome</keyword>
<keyword evidence="2 5" id="KW-0645">Protease</keyword>
<feature type="active site" description="Charge relay system" evidence="5">
    <location>
        <position position="54"/>
    </location>
</feature>
<organism evidence="8 9">
    <name type="scientific">Streptomyces stephensoniae</name>
    <dbReference type="NCBI Taxonomy" id="3375367"/>
    <lineage>
        <taxon>Bacteria</taxon>
        <taxon>Bacillati</taxon>
        <taxon>Actinomycetota</taxon>
        <taxon>Actinomycetes</taxon>
        <taxon>Kitasatosporales</taxon>
        <taxon>Streptomycetaceae</taxon>
        <taxon>Streptomyces</taxon>
    </lineage>
</organism>
<dbReference type="CDD" id="cd07492">
    <property type="entry name" value="Peptidases_S8_8"/>
    <property type="match status" value="1"/>
</dbReference>
<dbReference type="PROSITE" id="PS51892">
    <property type="entry name" value="SUBTILASE"/>
    <property type="match status" value="1"/>
</dbReference>
<evidence type="ECO:0000256" key="4">
    <source>
        <dbReference type="ARBA" id="ARBA00022825"/>
    </source>
</evidence>
<dbReference type="PANTHER" id="PTHR43806">
    <property type="entry name" value="PEPTIDASE S8"/>
    <property type="match status" value="1"/>
</dbReference>
<evidence type="ECO:0000259" key="7">
    <source>
        <dbReference type="Pfam" id="PF00082"/>
    </source>
</evidence>
<dbReference type="Pfam" id="PF00082">
    <property type="entry name" value="Peptidase_S8"/>
    <property type="match status" value="1"/>
</dbReference>
<feature type="domain" description="Peptidase S8/S53" evidence="7">
    <location>
        <begin position="45"/>
        <end position="275"/>
    </location>
</feature>
<feature type="active site" description="Charge relay system" evidence="5">
    <location>
        <position position="95"/>
    </location>
</feature>
<accession>A0ABU2WEP4</accession>
<evidence type="ECO:0000313" key="8">
    <source>
        <dbReference type="EMBL" id="MDT0495567.1"/>
    </source>
</evidence>
<comment type="caution">
    <text evidence="8">The sequence shown here is derived from an EMBL/GenBank/DDBJ whole genome shotgun (WGS) entry which is preliminary data.</text>
</comment>
<evidence type="ECO:0000256" key="6">
    <source>
        <dbReference type="SAM" id="MobiDB-lite"/>
    </source>
</evidence>
<keyword evidence="3 5" id="KW-0378">Hydrolase</keyword>
<dbReference type="RefSeq" id="WP_311606197.1">
    <property type="nucleotide sequence ID" value="NZ_JAVRFG010000094.1"/>
</dbReference>